<evidence type="ECO:0000313" key="3">
    <source>
        <dbReference type="Proteomes" id="UP000199375"/>
    </source>
</evidence>
<reference evidence="2 3" key="1">
    <citation type="submission" date="2016-06" db="EMBL/GenBank/DDBJ databases">
        <authorList>
            <person name="Kjaerup R.B."/>
            <person name="Dalgaard T.S."/>
            <person name="Juul-Madsen H.R."/>
        </authorList>
    </citation>
    <scope>NUCLEOTIDE SEQUENCE [LARGE SCALE GENOMIC DNA]</scope>
    <source>
        <strain evidence="2 3">DSM 45626</strain>
    </source>
</reference>
<evidence type="ECO:0008006" key="4">
    <source>
        <dbReference type="Google" id="ProtNLM"/>
    </source>
</evidence>
<evidence type="ECO:0000313" key="2">
    <source>
        <dbReference type="EMBL" id="SCE70144.1"/>
    </source>
</evidence>
<feature type="transmembrane region" description="Helical" evidence="1">
    <location>
        <begin position="135"/>
        <end position="158"/>
    </location>
</feature>
<dbReference type="RefSeq" id="WP_091275875.1">
    <property type="nucleotide sequence ID" value="NZ_FMCW01000003.1"/>
</dbReference>
<dbReference type="Proteomes" id="UP000199375">
    <property type="component" value="Unassembled WGS sequence"/>
</dbReference>
<accession>A0A1C4UEP7</accession>
<feature type="transmembrane region" description="Helical" evidence="1">
    <location>
        <begin position="238"/>
        <end position="258"/>
    </location>
</feature>
<keyword evidence="1" id="KW-0472">Membrane</keyword>
<keyword evidence="1" id="KW-0812">Transmembrane</keyword>
<name>A0A1C4UEP7_9ACTN</name>
<dbReference type="EMBL" id="FMCW01000003">
    <property type="protein sequence ID" value="SCE70144.1"/>
    <property type="molecule type" value="Genomic_DNA"/>
</dbReference>
<feature type="transmembrane region" description="Helical" evidence="1">
    <location>
        <begin position="358"/>
        <end position="379"/>
    </location>
</feature>
<keyword evidence="1" id="KW-1133">Transmembrane helix</keyword>
<dbReference type="AlphaFoldDB" id="A0A1C4UEP7"/>
<feature type="transmembrane region" description="Helical" evidence="1">
    <location>
        <begin position="102"/>
        <end position="123"/>
    </location>
</feature>
<proteinExistence type="predicted"/>
<evidence type="ECO:0000256" key="1">
    <source>
        <dbReference type="SAM" id="Phobius"/>
    </source>
</evidence>
<feature type="transmembrane region" description="Helical" evidence="1">
    <location>
        <begin position="313"/>
        <end position="338"/>
    </location>
</feature>
<protein>
    <recommendedName>
        <fullName evidence="4">PqqD family protein</fullName>
    </recommendedName>
</protein>
<feature type="transmembrane region" description="Helical" evidence="1">
    <location>
        <begin position="203"/>
        <end position="226"/>
    </location>
</feature>
<organism evidence="2 3">
    <name type="scientific">Micromonospora haikouensis</name>
    <dbReference type="NCBI Taxonomy" id="686309"/>
    <lineage>
        <taxon>Bacteria</taxon>
        <taxon>Bacillati</taxon>
        <taxon>Actinomycetota</taxon>
        <taxon>Actinomycetes</taxon>
        <taxon>Micromonosporales</taxon>
        <taxon>Micromonosporaceae</taxon>
        <taxon>Micromonospora</taxon>
    </lineage>
</organism>
<gene>
    <name evidence="2" type="ORF">GA0070558_103121</name>
</gene>
<sequence length="396" mass="43327">MSSTRLEFHPLTYVPERDGVTVGRVDATSFALLPEDGVALLRRLADGMPVGEAEQWYQRTFGEPVDMADFVDTLRELGFVRAAGEPPATAPKVRFRRLGRAAFSPPAWAAYALIVVAAAVAMVSRPELRPHASNVFFVPSLLAVQLGLALCQSPAILWHEWYHLLAARRLGLPTKMRVGRRLYYAVVETELDALLTVPARQRYLPMLAGLLADAVLFGALVLVAWAGLSDGLSWPGRLALAVAYTVLLRMSWQCYVFLRTDLYYVATTALGCTNLDEVSRAWLRDRLAWLPGVRRADLADADWSPRDRQLAPWFALITCGGVAALLITVTLWTAPLVLEFASRVFTALAHGSPTGPGFWDSVGSLLLVAFEIVLLPLLAGRTRRRPAPATEPAAAG</sequence>